<gene>
    <name evidence="2" type="ORF">O4G74_09255</name>
</gene>
<proteinExistence type="predicted"/>
<evidence type="ECO:0000313" key="2">
    <source>
        <dbReference type="EMBL" id="MCZ4298242.1"/>
    </source>
</evidence>
<reference evidence="2" key="1">
    <citation type="submission" date="2022-12" db="EMBL/GenBank/DDBJ databases">
        <title>Bacterial isolates from different developmental stages of Nematostella vectensis.</title>
        <authorList>
            <person name="Fraune S."/>
        </authorList>
    </citation>
    <scope>NUCLEOTIDE SEQUENCE</scope>
    <source>
        <strain evidence="2">G21632-S1</strain>
    </source>
</reference>
<evidence type="ECO:0000313" key="3">
    <source>
        <dbReference type="Proteomes" id="UP001083770"/>
    </source>
</evidence>
<accession>A0ABT4LV34</accession>
<name>A0ABT4LV34_9PROT</name>
<evidence type="ECO:0000256" key="1">
    <source>
        <dbReference type="SAM" id="MobiDB-lite"/>
    </source>
</evidence>
<dbReference type="Proteomes" id="UP001083770">
    <property type="component" value="Unassembled WGS sequence"/>
</dbReference>
<feature type="region of interest" description="Disordered" evidence="1">
    <location>
        <begin position="138"/>
        <end position="157"/>
    </location>
</feature>
<comment type="caution">
    <text evidence="2">The sequence shown here is derived from an EMBL/GenBank/DDBJ whole genome shotgun (WGS) entry which is preliminary data.</text>
</comment>
<dbReference type="EMBL" id="JAPWGW010000002">
    <property type="protein sequence ID" value="MCZ4298242.1"/>
    <property type="molecule type" value="Genomic_DNA"/>
</dbReference>
<protein>
    <recommendedName>
        <fullName evidence="4">HTH-like domain-containing protein</fullName>
    </recommendedName>
</protein>
<sequence length="215" mass="24558">MEGFDRRPGLAPLVNRQLIPTIQQKRQSPGPSLCGQIRLRDVFGDQRIALQEGRNYRTVRRRLRHRYIDRSRFIEPAEHGLANCEQRNGLSSAALIDQGAAPTWCQTLRQRGQRARRTVLVIQFAHASRQNKTCRVNPAQPSCDIGPRGKSHPRGNRCGRHVRRQSLKQMAKPLFIYIFAKFLTIRGQRRLRPKLTVNQIRELSQGISGLTVSGP</sequence>
<keyword evidence="3" id="KW-1185">Reference proteome</keyword>
<evidence type="ECO:0008006" key="4">
    <source>
        <dbReference type="Google" id="ProtNLM"/>
    </source>
</evidence>
<organism evidence="2 3">
    <name type="scientific">Henriciella marina</name>
    <dbReference type="NCBI Taxonomy" id="453851"/>
    <lineage>
        <taxon>Bacteria</taxon>
        <taxon>Pseudomonadati</taxon>
        <taxon>Pseudomonadota</taxon>
        <taxon>Alphaproteobacteria</taxon>
        <taxon>Hyphomonadales</taxon>
        <taxon>Hyphomonadaceae</taxon>
        <taxon>Henriciella</taxon>
    </lineage>
</organism>